<protein>
    <submittedName>
        <fullName evidence="1">Uncharacterized protein</fullName>
    </submittedName>
</protein>
<sequence length="30" mass="3714">MYFKERNFYVTKKNCFCQSTRAKGYRNKDS</sequence>
<accession>A0A2P2QF67</accession>
<name>A0A2P2QF67_RHIMU</name>
<dbReference type="EMBL" id="GGEC01085060">
    <property type="protein sequence ID" value="MBX65544.1"/>
    <property type="molecule type" value="Transcribed_RNA"/>
</dbReference>
<proteinExistence type="predicted"/>
<dbReference type="AlphaFoldDB" id="A0A2P2QF67"/>
<reference evidence="1" key="1">
    <citation type="submission" date="2018-02" db="EMBL/GenBank/DDBJ databases">
        <title>Rhizophora mucronata_Transcriptome.</title>
        <authorList>
            <person name="Meera S.P."/>
            <person name="Sreeshan A."/>
            <person name="Augustine A."/>
        </authorList>
    </citation>
    <scope>NUCLEOTIDE SEQUENCE</scope>
    <source>
        <tissue evidence="1">Leaf</tissue>
    </source>
</reference>
<organism evidence="1">
    <name type="scientific">Rhizophora mucronata</name>
    <name type="common">Asiatic mangrove</name>
    <dbReference type="NCBI Taxonomy" id="61149"/>
    <lineage>
        <taxon>Eukaryota</taxon>
        <taxon>Viridiplantae</taxon>
        <taxon>Streptophyta</taxon>
        <taxon>Embryophyta</taxon>
        <taxon>Tracheophyta</taxon>
        <taxon>Spermatophyta</taxon>
        <taxon>Magnoliopsida</taxon>
        <taxon>eudicotyledons</taxon>
        <taxon>Gunneridae</taxon>
        <taxon>Pentapetalae</taxon>
        <taxon>rosids</taxon>
        <taxon>fabids</taxon>
        <taxon>Malpighiales</taxon>
        <taxon>Rhizophoraceae</taxon>
        <taxon>Rhizophora</taxon>
    </lineage>
</organism>
<evidence type="ECO:0000313" key="1">
    <source>
        <dbReference type="EMBL" id="MBX65544.1"/>
    </source>
</evidence>